<accession>A0ABP9BFT4</accession>
<dbReference type="InterPro" id="IPR036046">
    <property type="entry name" value="Acylphosphatase-like_dom_sf"/>
</dbReference>
<evidence type="ECO:0000313" key="3">
    <source>
        <dbReference type="Proteomes" id="UP001499959"/>
    </source>
</evidence>
<dbReference type="RefSeq" id="WP_345303092.1">
    <property type="nucleotide sequence ID" value="NZ_BAABJE010000009.1"/>
</dbReference>
<organism evidence="2 3">
    <name type="scientific">Lysobacter hankyongensis</name>
    <dbReference type="NCBI Taxonomy" id="1176535"/>
    <lineage>
        <taxon>Bacteria</taxon>
        <taxon>Pseudomonadati</taxon>
        <taxon>Pseudomonadota</taxon>
        <taxon>Gammaproteobacteria</taxon>
        <taxon>Lysobacterales</taxon>
        <taxon>Lysobacteraceae</taxon>
        <taxon>Lysobacter</taxon>
    </lineage>
</organism>
<proteinExistence type="predicted"/>
<feature type="domain" description="BLUF" evidence="1">
    <location>
        <begin position="4"/>
        <end position="94"/>
    </location>
</feature>
<reference evidence="3" key="1">
    <citation type="journal article" date="2019" name="Int. J. Syst. Evol. Microbiol.">
        <title>The Global Catalogue of Microorganisms (GCM) 10K type strain sequencing project: providing services to taxonomists for standard genome sequencing and annotation.</title>
        <authorList>
            <consortium name="The Broad Institute Genomics Platform"/>
            <consortium name="The Broad Institute Genome Sequencing Center for Infectious Disease"/>
            <person name="Wu L."/>
            <person name="Ma J."/>
        </authorList>
    </citation>
    <scope>NUCLEOTIDE SEQUENCE [LARGE SCALE GENOMIC DNA]</scope>
    <source>
        <strain evidence="3">JCM 18204</strain>
    </source>
</reference>
<dbReference type="Proteomes" id="UP001499959">
    <property type="component" value="Unassembled WGS sequence"/>
</dbReference>
<dbReference type="PROSITE" id="PS50925">
    <property type="entry name" value="BLUF"/>
    <property type="match status" value="1"/>
</dbReference>
<evidence type="ECO:0000313" key="2">
    <source>
        <dbReference type="EMBL" id="GAA4793755.1"/>
    </source>
</evidence>
<protein>
    <recommendedName>
        <fullName evidence="1">BLUF domain-containing protein</fullName>
    </recommendedName>
</protein>
<dbReference type="SMART" id="SM01034">
    <property type="entry name" value="BLUF"/>
    <property type="match status" value="1"/>
</dbReference>
<dbReference type="Gene3D" id="3.30.70.100">
    <property type="match status" value="1"/>
</dbReference>
<comment type="caution">
    <text evidence="2">The sequence shown here is derived from an EMBL/GenBank/DDBJ whole genome shotgun (WGS) entry which is preliminary data.</text>
</comment>
<keyword evidence="3" id="KW-1185">Reference proteome</keyword>
<name>A0ABP9BFT4_9GAMM</name>
<dbReference type="Pfam" id="PF04940">
    <property type="entry name" value="BLUF"/>
    <property type="match status" value="1"/>
</dbReference>
<dbReference type="EMBL" id="BAABJE010000009">
    <property type="protein sequence ID" value="GAA4793755.1"/>
    <property type="molecule type" value="Genomic_DNA"/>
</dbReference>
<sequence length="154" mass="17470">MSDLHAMAYTSIAYPMTQSQLAALLDGARRFNAEVGVTGVLLHHVGRFFQYFEGPEHAVRDVHGRILRSTRHHSLAFLLDVPIASRQFPAWYMGFCEPPVDEFQRIANAEWVQAMPITRTTMERSEGMSLVMSYWSRWVADRPARSPDDAGETA</sequence>
<dbReference type="SUPFAM" id="SSF54975">
    <property type="entry name" value="Acylphosphatase/BLUF domain-like"/>
    <property type="match status" value="1"/>
</dbReference>
<gene>
    <name evidence="2" type="ORF">GCM10023307_19100</name>
</gene>
<dbReference type="InterPro" id="IPR007024">
    <property type="entry name" value="BLUF_domain"/>
</dbReference>
<evidence type="ECO:0000259" key="1">
    <source>
        <dbReference type="PROSITE" id="PS50925"/>
    </source>
</evidence>